<keyword evidence="8" id="KW-1185">Reference proteome</keyword>
<dbReference type="InterPro" id="IPR013525">
    <property type="entry name" value="ABC2_TM"/>
</dbReference>
<dbReference type="InterPro" id="IPR000412">
    <property type="entry name" value="ABC_2_transport"/>
</dbReference>
<dbReference type="PIRSF" id="PIRSF006648">
    <property type="entry name" value="DrrB"/>
    <property type="match status" value="1"/>
</dbReference>
<dbReference type="PROSITE" id="PS51012">
    <property type="entry name" value="ABC_TM2"/>
    <property type="match status" value="1"/>
</dbReference>
<keyword evidence="3 5" id="KW-1133">Transmembrane helix</keyword>
<dbReference type="InterPro" id="IPR052522">
    <property type="entry name" value="ABC-2_transport_permease"/>
</dbReference>
<evidence type="ECO:0000256" key="4">
    <source>
        <dbReference type="ARBA" id="ARBA00023136"/>
    </source>
</evidence>
<feature type="transmembrane region" description="Helical" evidence="5">
    <location>
        <begin position="69"/>
        <end position="90"/>
    </location>
</feature>
<evidence type="ECO:0000259" key="6">
    <source>
        <dbReference type="PROSITE" id="PS51012"/>
    </source>
</evidence>
<keyword evidence="2 5" id="KW-0812">Transmembrane</keyword>
<feature type="transmembrane region" description="Helical" evidence="5">
    <location>
        <begin position="154"/>
        <end position="176"/>
    </location>
</feature>
<dbReference type="RefSeq" id="WP_111472179.1">
    <property type="nucleotide sequence ID" value="NZ_QLIX01000027.1"/>
</dbReference>
<dbReference type="GO" id="GO:0140359">
    <property type="term" value="F:ABC-type transporter activity"/>
    <property type="evidence" value="ECO:0007669"/>
    <property type="project" value="InterPro"/>
</dbReference>
<comment type="subcellular location">
    <subcellularLocation>
        <location evidence="5">Cell inner membrane</location>
        <topology evidence="5">Multi-pass membrane protein</topology>
    </subcellularLocation>
    <subcellularLocation>
        <location evidence="1">Membrane</location>
        <topology evidence="1">Multi-pass membrane protein</topology>
    </subcellularLocation>
</comment>
<accession>A0A327M0I9</accession>
<sequence>MAAPQPKGPITAEGINWIGLWTLYRREVRRFLAVAAQTVAGPVVTTLLFLAVFAVVMSRRGPPQPIGDVSYLEFLAAGLVVMTMAQNAFANTSSSLLIAKVQGNIVDLLVAPLSPMELVAGFALGAVTRGLLVGAAVALAMGPFVSFRVAHPGFVVFHALAACLLLGLLGILGGLWAQKMDHLGAVTSFVVTPLTFLSGTFYSVADLPPSFQAVAHANPFFYMIDGFRYGITGHADGSLAVGLAVMAGANLLLAVVSWRLMTAGWRLTA</sequence>
<comment type="caution">
    <text evidence="7">The sequence shown here is derived from an EMBL/GenBank/DDBJ whole genome shotgun (WGS) entry which is preliminary data.</text>
</comment>
<dbReference type="PRINTS" id="PR00164">
    <property type="entry name" value="ABC2TRNSPORT"/>
</dbReference>
<feature type="transmembrane region" description="Helical" evidence="5">
    <location>
        <begin position="183"/>
        <end position="205"/>
    </location>
</feature>
<dbReference type="OrthoDB" id="9804001at2"/>
<feature type="transmembrane region" description="Helical" evidence="5">
    <location>
        <begin position="31"/>
        <end position="57"/>
    </location>
</feature>
<feature type="transmembrane region" description="Helical" evidence="5">
    <location>
        <begin position="118"/>
        <end position="142"/>
    </location>
</feature>
<reference evidence="8" key="1">
    <citation type="submission" date="2018-06" db="EMBL/GenBank/DDBJ databases">
        <authorList>
            <person name="Khan S.A."/>
        </authorList>
    </citation>
    <scope>NUCLEOTIDE SEQUENCE [LARGE SCALE GENOMIC DNA]</scope>
    <source>
        <strain evidence="8">DB-1506</strain>
    </source>
</reference>
<evidence type="ECO:0000256" key="2">
    <source>
        <dbReference type="ARBA" id="ARBA00022692"/>
    </source>
</evidence>
<comment type="similarity">
    <text evidence="5">Belongs to the ABC-2 integral membrane protein family.</text>
</comment>
<keyword evidence="4 5" id="KW-0472">Membrane</keyword>
<proteinExistence type="inferred from homology"/>
<dbReference type="GO" id="GO:0043190">
    <property type="term" value="C:ATP-binding cassette (ABC) transporter complex"/>
    <property type="evidence" value="ECO:0007669"/>
    <property type="project" value="InterPro"/>
</dbReference>
<dbReference type="EMBL" id="QLIX01000027">
    <property type="protein sequence ID" value="RAI56056.1"/>
    <property type="molecule type" value="Genomic_DNA"/>
</dbReference>
<evidence type="ECO:0000313" key="7">
    <source>
        <dbReference type="EMBL" id="RAI56056.1"/>
    </source>
</evidence>
<organism evidence="7 8">
    <name type="scientific">Roseicella frigidaeris</name>
    <dbReference type="NCBI Taxonomy" id="2230885"/>
    <lineage>
        <taxon>Bacteria</taxon>
        <taxon>Pseudomonadati</taxon>
        <taxon>Pseudomonadota</taxon>
        <taxon>Alphaproteobacteria</taxon>
        <taxon>Acetobacterales</taxon>
        <taxon>Roseomonadaceae</taxon>
        <taxon>Roseicella</taxon>
    </lineage>
</organism>
<dbReference type="PANTHER" id="PTHR43332">
    <property type="entry name" value="INNER MEMBRANE TRANSPORT PERMEASE YADH-RELATED"/>
    <property type="match status" value="1"/>
</dbReference>
<evidence type="ECO:0000256" key="5">
    <source>
        <dbReference type="RuleBase" id="RU361157"/>
    </source>
</evidence>
<feature type="domain" description="ABC transmembrane type-2" evidence="6">
    <location>
        <begin position="33"/>
        <end position="264"/>
    </location>
</feature>
<gene>
    <name evidence="7" type="ORF">DOO78_22715</name>
</gene>
<dbReference type="AlphaFoldDB" id="A0A327M0I9"/>
<dbReference type="Pfam" id="PF01061">
    <property type="entry name" value="ABC2_membrane"/>
    <property type="match status" value="1"/>
</dbReference>
<keyword evidence="5" id="KW-1003">Cell membrane</keyword>
<keyword evidence="5" id="KW-0813">Transport</keyword>
<name>A0A327M0I9_9PROT</name>
<dbReference type="Proteomes" id="UP000249065">
    <property type="component" value="Unassembled WGS sequence"/>
</dbReference>
<evidence type="ECO:0000256" key="1">
    <source>
        <dbReference type="ARBA" id="ARBA00004141"/>
    </source>
</evidence>
<dbReference type="PANTHER" id="PTHR43332:SF2">
    <property type="entry name" value="INNER MEMBRANE TRANSPORT PERMEASE YADH"/>
    <property type="match status" value="1"/>
</dbReference>
<evidence type="ECO:0000313" key="8">
    <source>
        <dbReference type="Proteomes" id="UP000249065"/>
    </source>
</evidence>
<evidence type="ECO:0000256" key="3">
    <source>
        <dbReference type="ARBA" id="ARBA00022989"/>
    </source>
</evidence>
<protein>
    <recommendedName>
        <fullName evidence="5">Transport permease protein</fullName>
    </recommendedName>
</protein>
<dbReference type="InterPro" id="IPR047817">
    <property type="entry name" value="ABC2_TM_bact-type"/>
</dbReference>
<feature type="transmembrane region" description="Helical" evidence="5">
    <location>
        <begin position="239"/>
        <end position="261"/>
    </location>
</feature>